<accession>A0A6A6EA95</accession>
<feature type="non-terminal residue" evidence="1">
    <location>
        <position position="136"/>
    </location>
</feature>
<protein>
    <submittedName>
        <fullName evidence="1">Uncharacterized protein</fullName>
    </submittedName>
</protein>
<dbReference type="AlphaFoldDB" id="A0A6A6EA95"/>
<sequence length="136" mass="14385">MCLMQVGPDCECEIKSKNECYDSQVKAGLSCPKPTFSEMCQPMSILPIEPLSTPAPVARQAGVPGTTCGGIRPEGCGNDMMCYFEDPFCADCTGTCVSSVCGGFAGKQCPDERYECVLEQSCVDSFGADCSGTCQL</sequence>
<proteinExistence type="predicted"/>
<gene>
    <name evidence="1" type="ORF">K469DRAFT_704261</name>
</gene>
<dbReference type="OrthoDB" id="3799394at2759"/>
<keyword evidence="2" id="KW-1185">Reference proteome</keyword>
<evidence type="ECO:0000313" key="2">
    <source>
        <dbReference type="Proteomes" id="UP000800200"/>
    </source>
</evidence>
<organism evidence="1 2">
    <name type="scientific">Zopfia rhizophila CBS 207.26</name>
    <dbReference type="NCBI Taxonomy" id="1314779"/>
    <lineage>
        <taxon>Eukaryota</taxon>
        <taxon>Fungi</taxon>
        <taxon>Dikarya</taxon>
        <taxon>Ascomycota</taxon>
        <taxon>Pezizomycotina</taxon>
        <taxon>Dothideomycetes</taxon>
        <taxon>Dothideomycetes incertae sedis</taxon>
        <taxon>Zopfiaceae</taxon>
        <taxon>Zopfia</taxon>
    </lineage>
</organism>
<name>A0A6A6EA95_9PEZI</name>
<dbReference type="Proteomes" id="UP000800200">
    <property type="component" value="Unassembled WGS sequence"/>
</dbReference>
<reference evidence="1" key="1">
    <citation type="journal article" date="2020" name="Stud. Mycol.">
        <title>101 Dothideomycetes genomes: a test case for predicting lifestyles and emergence of pathogens.</title>
        <authorList>
            <person name="Haridas S."/>
            <person name="Albert R."/>
            <person name="Binder M."/>
            <person name="Bloem J."/>
            <person name="Labutti K."/>
            <person name="Salamov A."/>
            <person name="Andreopoulos B."/>
            <person name="Baker S."/>
            <person name="Barry K."/>
            <person name="Bills G."/>
            <person name="Bluhm B."/>
            <person name="Cannon C."/>
            <person name="Castanera R."/>
            <person name="Culley D."/>
            <person name="Daum C."/>
            <person name="Ezra D."/>
            <person name="Gonzalez J."/>
            <person name="Henrissat B."/>
            <person name="Kuo A."/>
            <person name="Liang C."/>
            <person name="Lipzen A."/>
            <person name="Lutzoni F."/>
            <person name="Magnuson J."/>
            <person name="Mondo S."/>
            <person name="Nolan M."/>
            <person name="Ohm R."/>
            <person name="Pangilinan J."/>
            <person name="Park H.-J."/>
            <person name="Ramirez L."/>
            <person name="Alfaro M."/>
            <person name="Sun H."/>
            <person name="Tritt A."/>
            <person name="Yoshinaga Y."/>
            <person name="Zwiers L.-H."/>
            <person name="Turgeon B."/>
            <person name="Goodwin S."/>
            <person name="Spatafora J."/>
            <person name="Crous P."/>
            <person name="Grigoriev I."/>
        </authorList>
    </citation>
    <scope>NUCLEOTIDE SEQUENCE</scope>
    <source>
        <strain evidence="1">CBS 207.26</strain>
    </source>
</reference>
<dbReference type="EMBL" id="ML994625">
    <property type="protein sequence ID" value="KAF2187975.1"/>
    <property type="molecule type" value="Genomic_DNA"/>
</dbReference>
<evidence type="ECO:0000313" key="1">
    <source>
        <dbReference type="EMBL" id="KAF2187975.1"/>
    </source>
</evidence>